<proteinExistence type="inferred from homology"/>
<feature type="domain" description="Cell envelope-related transcriptional attenuator" evidence="3">
    <location>
        <begin position="93"/>
        <end position="236"/>
    </location>
</feature>
<gene>
    <name evidence="4" type="primary">lytR_3</name>
    <name evidence="4" type="ORF">BW727_100246</name>
</gene>
<comment type="similarity">
    <text evidence="1">Belongs to the LytR/CpsA/Psr (LCP) family.</text>
</comment>
<dbReference type="Proteomes" id="UP000188993">
    <property type="component" value="Chromosome"/>
</dbReference>
<evidence type="ECO:0000259" key="3">
    <source>
        <dbReference type="Pfam" id="PF03816"/>
    </source>
</evidence>
<protein>
    <submittedName>
        <fullName evidence="4">Transcriptional regulator LytR</fullName>
    </submittedName>
</protein>
<sequence length="320" mass="35842">MSEKQTRHQKKKKRTGLKVFLGIVLVFLVAVGLYIANVYRNVNSTTKEIYEPIALEEVNPFRPGQVDLSREEPISILLLGIDTGDLGRTERGRSDSMIVATINPNTEKTVLTSIPRDTYTEIVGYGTMDKLNHAYAFGGTSMAINSVQNLLDIPIDYYVSVNMAGIKEIVDAVGGIDVESPLTFTQDGYDYYQGEVTHMDGESALAFSRMRYQDPENDIGRQSRQRLVIEGVIKKAVSASTLLNYQEILGTLSNNVQTNFQMKDYLALQGNRYMKAARNIESQQIGGTGEIAEDGIYYHYIPEEELTRVQSLLDQELEID</sequence>
<dbReference type="PANTHER" id="PTHR33392:SF6">
    <property type="entry name" value="POLYISOPRENYL-TEICHOIC ACID--PEPTIDOGLYCAN TEICHOIC ACID TRANSFERASE TAGU"/>
    <property type="match status" value="1"/>
</dbReference>
<dbReference type="RefSeq" id="WP_062468066.1">
    <property type="nucleotide sequence ID" value="NZ_BBYN01000005.1"/>
</dbReference>
<dbReference type="Gene3D" id="3.40.630.190">
    <property type="entry name" value="LCP protein"/>
    <property type="match status" value="1"/>
</dbReference>
<reference evidence="4 5" key="1">
    <citation type="journal article" date="2014" name="Int. J. Syst. Evol. Microbiol.">
        <title>Jeotgalibaca dankookensis gen. nov., sp. nov., a member of the family Carnobacteriaceae, isolated from seujeot (Korean traditional food).</title>
        <authorList>
            <person name="Lee D.G."/>
            <person name="Trujillo M.E."/>
            <person name="Kang H."/>
            <person name="Ahn T.Y."/>
        </authorList>
    </citation>
    <scope>NUCLEOTIDE SEQUENCE [LARGE SCALE GENOMIC DNA]</scope>
    <source>
        <strain evidence="4 5">EX-07</strain>
    </source>
</reference>
<dbReference type="EMBL" id="CP019728">
    <property type="protein sequence ID" value="AQS52654.1"/>
    <property type="molecule type" value="Genomic_DNA"/>
</dbReference>
<keyword evidence="2" id="KW-1133">Transmembrane helix</keyword>
<organism evidence="4 5">
    <name type="scientific">Jeotgalibaca dankookensis</name>
    <dbReference type="NCBI Taxonomy" id="708126"/>
    <lineage>
        <taxon>Bacteria</taxon>
        <taxon>Bacillati</taxon>
        <taxon>Bacillota</taxon>
        <taxon>Bacilli</taxon>
        <taxon>Lactobacillales</taxon>
        <taxon>Carnobacteriaceae</taxon>
        <taxon>Jeotgalibaca</taxon>
    </lineage>
</organism>
<dbReference type="AlphaFoldDB" id="A0A1S6IM67"/>
<dbReference type="OrthoDB" id="27330at2"/>
<name>A0A1S6IM67_9LACT</name>
<evidence type="ECO:0000313" key="5">
    <source>
        <dbReference type="Proteomes" id="UP000188993"/>
    </source>
</evidence>
<feature type="transmembrane region" description="Helical" evidence="2">
    <location>
        <begin position="20"/>
        <end position="39"/>
    </location>
</feature>
<dbReference type="PANTHER" id="PTHR33392">
    <property type="entry name" value="POLYISOPRENYL-TEICHOIC ACID--PEPTIDOGLYCAN TEICHOIC ACID TRANSFERASE TAGU"/>
    <property type="match status" value="1"/>
</dbReference>
<evidence type="ECO:0000256" key="1">
    <source>
        <dbReference type="ARBA" id="ARBA00006068"/>
    </source>
</evidence>
<keyword evidence="2" id="KW-0472">Membrane</keyword>
<keyword evidence="5" id="KW-1185">Reference proteome</keyword>
<evidence type="ECO:0000256" key="2">
    <source>
        <dbReference type="SAM" id="Phobius"/>
    </source>
</evidence>
<keyword evidence="2" id="KW-0812">Transmembrane</keyword>
<dbReference type="InterPro" id="IPR050922">
    <property type="entry name" value="LytR/CpsA/Psr_CW_biosynth"/>
</dbReference>
<dbReference type="KEGG" id="jda:BW727_100246"/>
<dbReference type="InterPro" id="IPR004474">
    <property type="entry name" value="LytR_CpsA_psr"/>
</dbReference>
<evidence type="ECO:0000313" key="4">
    <source>
        <dbReference type="EMBL" id="AQS52654.1"/>
    </source>
</evidence>
<dbReference type="NCBIfam" id="TIGR00350">
    <property type="entry name" value="lytR_cpsA_psr"/>
    <property type="match status" value="1"/>
</dbReference>
<accession>A0A1S6IM67</accession>
<dbReference type="STRING" id="708126.BW727_100246"/>
<dbReference type="Pfam" id="PF03816">
    <property type="entry name" value="LytR_cpsA_psr"/>
    <property type="match status" value="1"/>
</dbReference>